<evidence type="ECO:0000256" key="1">
    <source>
        <dbReference type="ARBA" id="ARBA00008714"/>
    </source>
</evidence>
<feature type="transmembrane region" description="Helical" evidence="5">
    <location>
        <begin position="98"/>
        <end position="119"/>
    </location>
</feature>
<evidence type="ECO:0000256" key="3">
    <source>
        <dbReference type="ARBA" id="ARBA00022723"/>
    </source>
</evidence>
<evidence type="ECO:0000259" key="6">
    <source>
        <dbReference type="Pfam" id="PF02777"/>
    </source>
</evidence>
<dbReference type="InterPro" id="IPR050265">
    <property type="entry name" value="Fe/Mn_Superoxide_Dismutase"/>
</dbReference>
<dbReference type="GeneID" id="18591084"/>
<keyword evidence="5" id="KW-0472">Membrane</keyword>
<dbReference type="Gene3D" id="3.55.40.20">
    <property type="entry name" value="Iron/manganese superoxide dismutase, C-terminal domain"/>
    <property type="match status" value="1"/>
</dbReference>
<reference evidence="7" key="1">
    <citation type="journal article" date="1997" name="Nucleic Acids Res.">
        <title>tRNAscan-SE: a program for improved detection of transfer RNA genes in genomic sequence.</title>
        <authorList>
            <person name="Lowe T.M."/>
            <person name="Eddy S.R."/>
        </authorList>
    </citation>
    <scope>NUCLEOTIDE SEQUENCE [LARGE SCALE GENOMIC DNA]</scope>
    <source>
        <strain evidence="7">r\B97-61/B2</strain>
    </source>
</reference>
<evidence type="ECO:0000313" key="8">
    <source>
        <dbReference type="RefSeq" id="XP_017982841.1"/>
    </source>
</evidence>
<organism evidence="7 8">
    <name type="scientific">Theobroma cacao</name>
    <name type="common">Cacao</name>
    <name type="synonym">Cocoa</name>
    <dbReference type="NCBI Taxonomy" id="3641"/>
    <lineage>
        <taxon>Eukaryota</taxon>
        <taxon>Viridiplantae</taxon>
        <taxon>Streptophyta</taxon>
        <taxon>Embryophyta</taxon>
        <taxon>Tracheophyta</taxon>
        <taxon>Spermatophyta</taxon>
        <taxon>Magnoliopsida</taxon>
        <taxon>eudicotyledons</taxon>
        <taxon>Gunneridae</taxon>
        <taxon>Pentapetalae</taxon>
        <taxon>rosids</taxon>
        <taxon>malvids</taxon>
        <taxon>Malvales</taxon>
        <taxon>Malvaceae</taxon>
        <taxon>Byttnerioideae</taxon>
        <taxon>Theobroma</taxon>
    </lineage>
</organism>
<evidence type="ECO:0000256" key="4">
    <source>
        <dbReference type="ARBA" id="ARBA00023002"/>
    </source>
</evidence>
<reference evidence="8" key="2">
    <citation type="submission" date="2025-08" db="UniProtKB">
        <authorList>
            <consortium name="RefSeq"/>
        </authorList>
    </citation>
    <scope>IDENTIFICATION</scope>
</reference>
<dbReference type="Pfam" id="PF02777">
    <property type="entry name" value="Sod_Fe_C"/>
    <property type="match status" value="1"/>
</dbReference>
<protein>
    <recommendedName>
        <fullName evidence="2">superoxide dismutase</fullName>
        <ecNumber evidence="2">1.15.1.1</ecNumber>
    </recommendedName>
</protein>
<dbReference type="AlphaFoldDB" id="A0AB32WYV3"/>
<gene>
    <name evidence="8" type="primary">LOC18591084</name>
</gene>
<keyword evidence="4" id="KW-0560">Oxidoreductase</keyword>
<comment type="similarity">
    <text evidence="1">Belongs to the iron/manganese superoxide dismutase family.</text>
</comment>
<dbReference type="GO" id="GO:0046872">
    <property type="term" value="F:metal ion binding"/>
    <property type="evidence" value="ECO:0007669"/>
    <property type="project" value="UniProtKB-KW"/>
</dbReference>
<dbReference type="InterPro" id="IPR036314">
    <property type="entry name" value="SOD_C_sf"/>
</dbReference>
<dbReference type="PANTHER" id="PTHR11404">
    <property type="entry name" value="SUPEROXIDE DISMUTASE 2"/>
    <property type="match status" value="1"/>
</dbReference>
<dbReference type="RefSeq" id="XP_017982841.1">
    <property type="nucleotide sequence ID" value="XM_018127352.1"/>
</dbReference>
<evidence type="ECO:0000256" key="2">
    <source>
        <dbReference type="ARBA" id="ARBA00012682"/>
    </source>
</evidence>
<keyword evidence="5" id="KW-1133">Transmembrane helix</keyword>
<name>A0AB32WYV3_THECC</name>
<feature type="domain" description="Manganese/iron superoxide dismutase C-terminal" evidence="6">
    <location>
        <begin position="139"/>
        <end position="193"/>
    </location>
</feature>
<evidence type="ECO:0000313" key="7">
    <source>
        <dbReference type="Proteomes" id="UP000694886"/>
    </source>
</evidence>
<dbReference type="InterPro" id="IPR019832">
    <property type="entry name" value="Mn/Fe_SOD_C"/>
</dbReference>
<dbReference type="EC" id="1.15.1.1" evidence="2"/>
<sequence>MLGTPWALLCLEHLGRFSSWNTSERYHIWNTLEHFHIWNTCFGACNTFCDSALGILLGISALETPLGASALETPLSLLSHFLECHINHSIFWKTLAPVTVSLILIHLFIQSLYTFMFFLKQNQKHIKLWQKAGGEPLAGALGKVIHTQFGSLERLIDKINKEGAALQGSGWVWLALDKENELKKLSIETTAKQLLYVN</sequence>
<dbReference type="KEGG" id="tcc:18591084"/>
<keyword evidence="5" id="KW-0812">Transmembrane</keyword>
<evidence type="ECO:0000256" key="5">
    <source>
        <dbReference type="SAM" id="Phobius"/>
    </source>
</evidence>
<accession>A0AB32WYV3</accession>
<dbReference type="Gramene" id="Tc09v2_t030490.3">
    <property type="protein sequence ID" value="Tc09v2_p030490.3"/>
    <property type="gene ID" value="Tc09v2_g030490"/>
</dbReference>
<dbReference type="SUPFAM" id="SSF54719">
    <property type="entry name" value="Fe,Mn superoxide dismutase (SOD), C-terminal domain"/>
    <property type="match status" value="1"/>
</dbReference>
<proteinExistence type="inferred from homology"/>
<dbReference type="PANTHER" id="PTHR11404:SF6">
    <property type="entry name" value="SUPEROXIDE DISMUTASE [MN], MITOCHONDRIAL"/>
    <property type="match status" value="1"/>
</dbReference>
<keyword evidence="3" id="KW-0479">Metal-binding</keyword>
<dbReference type="Proteomes" id="UP000694886">
    <property type="component" value="Chromosome 9"/>
</dbReference>
<dbReference type="GO" id="GO:0004784">
    <property type="term" value="F:superoxide dismutase activity"/>
    <property type="evidence" value="ECO:0007669"/>
    <property type="project" value="UniProtKB-EC"/>
</dbReference>